<comment type="caution">
    <text evidence="14">The sequence shown here is derived from an EMBL/GenBank/DDBJ whole genome shotgun (WGS) entry which is preliminary data.</text>
</comment>
<evidence type="ECO:0000256" key="11">
    <source>
        <dbReference type="RuleBase" id="RU362082"/>
    </source>
</evidence>
<keyword evidence="15" id="KW-1185">Reference proteome</keyword>
<dbReference type="InterPro" id="IPR001757">
    <property type="entry name" value="P_typ_ATPase"/>
</dbReference>
<gene>
    <name evidence="14" type="ORF">GDO86_010016</name>
</gene>
<dbReference type="InterPro" id="IPR006544">
    <property type="entry name" value="P-type_TPase_V"/>
</dbReference>
<evidence type="ECO:0000256" key="6">
    <source>
        <dbReference type="ARBA" id="ARBA00022840"/>
    </source>
</evidence>
<evidence type="ECO:0000259" key="12">
    <source>
        <dbReference type="Pfam" id="PF00122"/>
    </source>
</evidence>
<dbReference type="GO" id="GO:0016887">
    <property type="term" value="F:ATP hydrolysis activity"/>
    <property type="evidence" value="ECO:0007669"/>
    <property type="project" value="InterPro"/>
</dbReference>
<dbReference type="FunFam" id="2.70.150.10:FF:000035">
    <property type="entry name" value="Cation-transporting ATPase"/>
    <property type="match status" value="1"/>
</dbReference>
<dbReference type="InterPro" id="IPR008250">
    <property type="entry name" value="ATPase_P-typ_transduc_dom_A_sf"/>
</dbReference>
<dbReference type="GO" id="GO:0006874">
    <property type="term" value="P:intracellular calcium ion homeostasis"/>
    <property type="evidence" value="ECO:0007669"/>
    <property type="project" value="TreeGrafter"/>
</dbReference>
<keyword evidence="5 11" id="KW-0547">Nucleotide-binding</keyword>
<keyword evidence="8 11" id="KW-1278">Translocase</keyword>
<feature type="domain" description="P5B-type ATPase N-terminal" evidence="13">
    <location>
        <begin position="2"/>
        <end position="117"/>
    </location>
</feature>
<dbReference type="InterPro" id="IPR047819">
    <property type="entry name" value="P5A-ATPase_N"/>
</dbReference>
<dbReference type="FunFam" id="1.20.1110.10:FF:000023">
    <property type="entry name" value="Cation-transporting ATPase"/>
    <property type="match status" value="1"/>
</dbReference>
<feature type="transmembrane region" description="Helical" evidence="11">
    <location>
        <begin position="176"/>
        <end position="198"/>
    </location>
</feature>
<dbReference type="NCBIfam" id="TIGR01494">
    <property type="entry name" value="ATPase_P-type"/>
    <property type="match status" value="1"/>
</dbReference>
<comment type="subcellular location">
    <subcellularLocation>
        <location evidence="1 11">Membrane</location>
        <topology evidence="1 11">Multi-pass membrane protein</topology>
    </subcellularLocation>
</comment>
<evidence type="ECO:0000256" key="7">
    <source>
        <dbReference type="ARBA" id="ARBA00022842"/>
    </source>
</evidence>
<dbReference type="GO" id="GO:0140358">
    <property type="term" value="F:P-type transmembrane transporter activity"/>
    <property type="evidence" value="ECO:0007669"/>
    <property type="project" value="InterPro"/>
</dbReference>
<keyword evidence="10 11" id="KW-0472">Membrane</keyword>
<evidence type="ECO:0000259" key="13">
    <source>
        <dbReference type="Pfam" id="PF12409"/>
    </source>
</evidence>
<dbReference type="Gene3D" id="2.70.150.10">
    <property type="entry name" value="Calcium-transporting ATPase, cytoplasmic transduction domain A"/>
    <property type="match status" value="1"/>
</dbReference>
<proteinExistence type="inferred from homology"/>
<comment type="similarity">
    <text evidence="2 11">Belongs to the cation transport ATPase (P-type) (TC 3.A.3) family. Type V subfamily.</text>
</comment>
<feature type="transmembrane region" description="Helical" evidence="11">
    <location>
        <begin position="1007"/>
        <end position="1026"/>
    </location>
</feature>
<keyword evidence="3 11" id="KW-0812">Transmembrane</keyword>
<dbReference type="SUPFAM" id="SSF56784">
    <property type="entry name" value="HAD-like"/>
    <property type="match status" value="1"/>
</dbReference>
<evidence type="ECO:0000256" key="5">
    <source>
        <dbReference type="ARBA" id="ARBA00022741"/>
    </source>
</evidence>
<dbReference type="Gene3D" id="3.40.1110.10">
    <property type="entry name" value="Calcium-transporting ATPase, cytoplasmic domain N"/>
    <property type="match status" value="1"/>
</dbReference>
<dbReference type="Pfam" id="PF13246">
    <property type="entry name" value="Cation_ATPase"/>
    <property type="match status" value="1"/>
</dbReference>
<keyword evidence="7 11" id="KW-0460">Magnesium</keyword>
<dbReference type="Gene3D" id="3.40.50.1000">
    <property type="entry name" value="HAD superfamily/HAD-like"/>
    <property type="match status" value="1"/>
</dbReference>
<feature type="transmembrane region" description="Helical" evidence="11">
    <location>
        <begin position="879"/>
        <end position="901"/>
    </location>
</feature>
<name>A0A8T2JNU6_9PIPI</name>
<sequence length="1108" mass="125607">ELFGYKTVRWRQALCMIGYFCSLGFLRLLFNWKPELDVWAQCVPCSFEEADIILLKTTGEISQYIKKKVLKMYPHISGSKPEHQIIADKNSMISKCLMQPQGMIRYMQIQKIRYVWNAADRKFQKIGILEEELSYVDIHSIFGSGLTSEEQEIRWVFNPFYAFQAYTLCMWISNGYIEYSIVILAMTILSIIATIYNLRKQSVKLHKMVKAYNSIKVKVLRRNGVIEDVESQYLVPGDVLILAGNKLFLPCDAILIHGGCTVNEGMLTGESIPVTKIPLPHTDSNVPWKIQSGEDYKKHILFCGTEVIQTKALAQGLVKAVVLRTGFNTAKGDLVRSILYNKPVNIKLHKEAIRFLLILVVIALCGVAYTAVIYTKSGASIQNTVLMSFLMLTIAVNPALPASLTLVLLYAQTRLKKQGIFCISPQRINIAGQLNLVCFDKEIHYFSSGNILPWGPVLGAMASCHSIILLDGKMHGDPLDMKMFEGTGWVLEHQIEQGKENGKSISCTIVSLESITILHQFPFTSALQRMSVITQVSGETHLTVFLKGAPEIVIQLCKSETVPHDVYDKLDTYTKQGFRVIGLAYRLLQKKSIANIQELERDEVERNLTFLALLILENRLKPETSAVIQELKEAKIRNVMITGDNLQTAVNIGINCGMIPKTSKVIIIEANEPENDNPASLTWKHLIDKEECGHQSYGSHEIQVKWNNTSGSFHFAMSGKSFQIIIQHFYDYVPKILLNGTIFARMTPQQKSTLIEEFQKLDYFVGMCGDGANDCGKHLSLPLSLPKLQNIECVPKFKKEGRNTLEMSVSMFKFMATLPLIALVSIVFLFLKQTLLSSSQYLMQSIAIIISFCLTSGLNGSAPKLARYRPSGQLLSPPLLLSILLHFLFTVVLANYSFYIAPAQPWYNETDVFSACLPSNHSTENITMREPEFSENYLATTEWIITGFNLIVIEFVFSKGRPFRQRLYTNYLLTLLIALQVAAYLFFLFSNIESVHTAFEMVCIPFYWRIYILIMVLVHFLVSYGVEEGFIENRKLWKVIKKIFNYQSKSQYKQLQRSLGKDTQWPPQPGTDYESKSVSVMDSKIMVFTNACNKSPTREHQHGKLEQL</sequence>
<accession>A0A8T2JNU6</accession>
<dbReference type="PANTHER" id="PTHR45630">
    <property type="entry name" value="CATION-TRANSPORTING ATPASE-RELATED"/>
    <property type="match status" value="1"/>
</dbReference>
<evidence type="ECO:0000256" key="10">
    <source>
        <dbReference type="ARBA" id="ARBA00023136"/>
    </source>
</evidence>
<evidence type="ECO:0000313" key="15">
    <source>
        <dbReference type="Proteomes" id="UP000812440"/>
    </source>
</evidence>
<dbReference type="SUPFAM" id="SSF81660">
    <property type="entry name" value="Metal cation-transporting ATPase, ATP-binding domain N"/>
    <property type="match status" value="1"/>
</dbReference>
<evidence type="ECO:0000313" key="14">
    <source>
        <dbReference type="EMBL" id="KAG8445087.1"/>
    </source>
</evidence>
<dbReference type="Pfam" id="PF00122">
    <property type="entry name" value="E1-E2_ATPase"/>
    <property type="match status" value="1"/>
</dbReference>
<evidence type="ECO:0000256" key="3">
    <source>
        <dbReference type="ARBA" id="ARBA00022692"/>
    </source>
</evidence>
<dbReference type="GO" id="GO:0015203">
    <property type="term" value="F:polyamine transmembrane transporter activity"/>
    <property type="evidence" value="ECO:0007669"/>
    <property type="project" value="TreeGrafter"/>
</dbReference>
<evidence type="ECO:0000256" key="2">
    <source>
        <dbReference type="ARBA" id="ARBA00006000"/>
    </source>
</evidence>
<feature type="transmembrane region" description="Helical" evidence="11">
    <location>
        <begin position="841"/>
        <end position="858"/>
    </location>
</feature>
<comment type="catalytic activity">
    <reaction evidence="11">
        <text>ATP + H2O = ADP + phosphate + H(+)</text>
        <dbReference type="Rhea" id="RHEA:13065"/>
        <dbReference type="ChEBI" id="CHEBI:15377"/>
        <dbReference type="ChEBI" id="CHEBI:15378"/>
        <dbReference type="ChEBI" id="CHEBI:30616"/>
        <dbReference type="ChEBI" id="CHEBI:43474"/>
        <dbReference type="ChEBI" id="CHEBI:456216"/>
    </reaction>
</comment>
<feature type="transmembrane region" description="Helical" evidence="11">
    <location>
        <begin position="814"/>
        <end position="835"/>
    </location>
</feature>
<dbReference type="InterPro" id="IPR059000">
    <property type="entry name" value="ATPase_P-type_domA"/>
</dbReference>
<dbReference type="Pfam" id="PF12409">
    <property type="entry name" value="P5-ATPase"/>
    <property type="match status" value="1"/>
</dbReference>
<feature type="transmembrane region" description="Helical" evidence="11">
    <location>
        <begin position="12"/>
        <end position="30"/>
    </location>
</feature>
<keyword evidence="9 11" id="KW-1133">Transmembrane helix</keyword>
<evidence type="ECO:0000256" key="9">
    <source>
        <dbReference type="ARBA" id="ARBA00022989"/>
    </source>
</evidence>
<protein>
    <recommendedName>
        <fullName evidence="11">Cation-transporting ATPase</fullName>
        <ecNumber evidence="11">7.2.2.-</ecNumber>
    </recommendedName>
</protein>
<evidence type="ECO:0000256" key="8">
    <source>
        <dbReference type="ARBA" id="ARBA00022967"/>
    </source>
</evidence>
<dbReference type="Proteomes" id="UP000812440">
    <property type="component" value="Chromosome 5"/>
</dbReference>
<evidence type="ECO:0000256" key="1">
    <source>
        <dbReference type="ARBA" id="ARBA00004141"/>
    </source>
</evidence>
<feature type="transmembrane region" description="Helical" evidence="11">
    <location>
        <begin position="969"/>
        <end position="987"/>
    </location>
</feature>
<dbReference type="PANTHER" id="PTHR45630:SF17">
    <property type="entry name" value="CATION-TRANSPORTING ATPASE"/>
    <property type="match status" value="1"/>
</dbReference>
<evidence type="ECO:0000256" key="4">
    <source>
        <dbReference type="ARBA" id="ARBA00022723"/>
    </source>
</evidence>
<dbReference type="OrthoDB" id="48943at2759"/>
<feature type="domain" description="P-type ATPase A" evidence="12">
    <location>
        <begin position="214"/>
        <end position="338"/>
    </location>
</feature>
<dbReference type="GO" id="GO:0046872">
    <property type="term" value="F:metal ion binding"/>
    <property type="evidence" value="ECO:0007669"/>
    <property type="project" value="UniProtKB-UniRule"/>
</dbReference>
<dbReference type="EMBL" id="JAACNH010000004">
    <property type="protein sequence ID" value="KAG8445087.1"/>
    <property type="molecule type" value="Genomic_DNA"/>
</dbReference>
<keyword evidence="6 11" id="KW-0067">ATP-binding</keyword>
<feature type="transmembrane region" description="Helical" evidence="11">
    <location>
        <begin position="386"/>
        <end position="411"/>
    </location>
</feature>
<dbReference type="SUPFAM" id="SSF81653">
    <property type="entry name" value="Calcium ATPase, transduction domain A"/>
    <property type="match status" value="1"/>
</dbReference>
<dbReference type="InterPro" id="IPR036412">
    <property type="entry name" value="HAD-like_sf"/>
</dbReference>
<feature type="transmembrane region" description="Helical" evidence="11">
    <location>
        <begin position="355"/>
        <end position="374"/>
    </location>
</feature>
<dbReference type="SUPFAM" id="SSF81665">
    <property type="entry name" value="Calcium ATPase, transmembrane domain M"/>
    <property type="match status" value="1"/>
</dbReference>
<dbReference type="GO" id="GO:0005524">
    <property type="term" value="F:ATP binding"/>
    <property type="evidence" value="ECO:0007669"/>
    <property type="project" value="UniProtKB-UniRule"/>
</dbReference>
<feature type="non-terminal residue" evidence="14">
    <location>
        <position position="1108"/>
    </location>
</feature>
<dbReference type="InterPro" id="IPR023299">
    <property type="entry name" value="ATPase_P-typ_cyto_dom_N"/>
</dbReference>
<dbReference type="AlphaFoldDB" id="A0A8T2JNU6"/>
<keyword evidence="4 11" id="KW-0479">Metal-binding</keyword>
<dbReference type="InterPro" id="IPR023214">
    <property type="entry name" value="HAD_sf"/>
</dbReference>
<dbReference type="GO" id="GO:0019829">
    <property type="term" value="F:ATPase-coupled monoatomic cation transmembrane transporter activity"/>
    <property type="evidence" value="ECO:0007669"/>
    <property type="project" value="UniProtKB-UniRule"/>
</dbReference>
<feature type="transmembrane region" description="Helical" evidence="11">
    <location>
        <begin position="937"/>
        <end position="957"/>
    </location>
</feature>
<reference evidence="14" key="1">
    <citation type="thesis" date="2020" institute="ProQuest LLC" country="789 East Eisenhower Parkway, Ann Arbor, MI, USA">
        <title>Comparative Genomics and Chromosome Evolution.</title>
        <authorList>
            <person name="Mudd A.B."/>
        </authorList>
    </citation>
    <scope>NUCLEOTIDE SEQUENCE</scope>
    <source>
        <strain evidence="14">Female2</strain>
        <tissue evidence="14">Blood</tissue>
    </source>
</reference>
<dbReference type="EC" id="7.2.2.-" evidence="11"/>
<dbReference type="GO" id="GO:0031902">
    <property type="term" value="C:late endosome membrane"/>
    <property type="evidence" value="ECO:0007669"/>
    <property type="project" value="TreeGrafter"/>
</dbReference>
<dbReference type="InterPro" id="IPR023298">
    <property type="entry name" value="ATPase_P-typ_TM_dom_sf"/>
</dbReference>
<organism evidence="14 15">
    <name type="scientific">Hymenochirus boettgeri</name>
    <name type="common">Congo dwarf clawed frog</name>
    <dbReference type="NCBI Taxonomy" id="247094"/>
    <lineage>
        <taxon>Eukaryota</taxon>
        <taxon>Metazoa</taxon>
        <taxon>Chordata</taxon>
        <taxon>Craniata</taxon>
        <taxon>Vertebrata</taxon>
        <taxon>Euteleostomi</taxon>
        <taxon>Amphibia</taxon>
        <taxon>Batrachia</taxon>
        <taxon>Anura</taxon>
        <taxon>Pipoidea</taxon>
        <taxon>Pipidae</taxon>
        <taxon>Pipinae</taxon>
        <taxon>Hymenochirus</taxon>
    </lineage>
</organism>